<accession>A0A849HNF8</accession>
<dbReference type="RefSeq" id="WP_171245203.1">
    <property type="nucleotide sequence ID" value="NZ_JABEPQ010000006.1"/>
</dbReference>
<evidence type="ECO:0000313" key="3">
    <source>
        <dbReference type="Proteomes" id="UP000588586"/>
    </source>
</evidence>
<sequence length="177" mass="19069">MTTSAELVSAVRAASKDTPYVVRETPKGFDLTIDVADARWLAILKAHGLKKVFTHEVALDEAKQQLSITDVSNTLSWGSGGASPRLSAEKTFARGRVYEKSMRKEFGVDLRTGEVGKTVDYTFDAGEGRALVRDVALEQGWTEKMGREQKGGLIVGIAAIVLTIVVFAAIGISALLK</sequence>
<organism evidence="2 3">
    <name type="scientific">Knoellia koreensis</name>
    <dbReference type="NCBI Taxonomy" id="2730921"/>
    <lineage>
        <taxon>Bacteria</taxon>
        <taxon>Bacillati</taxon>
        <taxon>Actinomycetota</taxon>
        <taxon>Actinomycetes</taxon>
        <taxon>Micrococcales</taxon>
        <taxon>Intrasporangiaceae</taxon>
        <taxon>Knoellia</taxon>
    </lineage>
</organism>
<reference evidence="2 3" key="1">
    <citation type="submission" date="2020-04" db="EMBL/GenBank/DDBJ databases">
        <title>Knoellia sp. isolate from air conditioner.</title>
        <authorList>
            <person name="Chea S."/>
            <person name="Kim D.-U."/>
        </authorList>
    </citation>
    <scope>NUCLEOTIDE SEQUENCE [LARGE SCALE GENOMIC DNA]</scope>
    <source>
        <strain evidence="2 3">DB2414S</strain>
    </source>
</reference>
<gene>
    <name evidence="2" type="ORF">HJG52_18980</name>
</gene>
<keyword evidence="1" id="KW-1133">Transmembrane helix</keyword>
<name>A0A849HNF8_9MICO</name>
<keyword evidence="3" id="KW-1185">Reference proteome</keyword>
<dbReference type="Proteomes" id="UP000588586">
    <property type="component" value="Unassembled WGS sequence"/>
</dbReference>
<keyword evidence="1" id="KW-0472">Membrane</keyword>
<evidence type="ECO:0000256" key="1">
    <source>
        <dbReference type="SAM" id="Phobius"/>
    </source>
</evidence>
<proteinExistence type="predicted"/>
<comment type="caution">
    <text evidence="2">The sequence shown here is derived from an EMBL/GenBank/DDBJ whole genome shotgun (WGS) entry which is preliminary data.</text>
</comment>
<keyword evidence="1" id="KW-0812">Transmembrane</keyword>
<dbReference type="AlphaFoldDB" id="A0A849HNF8"/>
<feature type="transmembrane region" description="Helical" evidence="1">
    <location>
        <begin position="153"/>
        <end position="176"/>
    </location>
</feature>
<protein>
    <submittedName>
        <fullName evidence="2">Uncharacterized protein</fullName>
    </submittedName>
</protein>
<evidence type="ECO:0000313" key="2">
    <source>
        <dbReference type="EMBL" id="NNM48074.1"/>
    </source>
</evidence>
<dbReference type="EMBL" id="JABEPQ010000006">
    <property type="protein sequence ID" value="NNM48074.1"/>
    <property type="molecule type" value="Genomic_DNA"/>
</dbReference>